<dbReference type="OrthoDB" id="9803467at2"/>
<gene>
    <name evidence="4" type="ORF">ERL59_01010</name>
</gene>
<protein>
    <submittedName>
        <fullName evidence="4">Class C beta-lactamase-related serine hydrolase</fullName>
    </submittedName>
</protein>
<evidence type="ECO:0000256" key="1">
    <source>
        <dbReference type="ARBA" id="ARBA00004370"/>
    </source>
</evidence>
<evidence type="ECO:0000256" key="2">
    <source>
        <dbReference type="ARBA" id="ARBA00023136"/>
    </source>
</evidence>
<proteinExistence type="predicted"/>
<dbReference type="GO" id="GO:0016787">
    <property type="term" value="F:hydrolase activity"/>
    <property type="evidence" value="ECO:0007669"/>
    <property type="project" value="UniProtKB-KW"/>
</dbReference>
<evidence type="ECO:0000259" key="3">
    <source>
        <dbReference type="Pfam" id="PF00144"/>
    </source>
</evidence>
<dbReference type="Gene3D" id="3.40.710.10">
    <property type="entry name" value="DD-peptidase/beta-lactamase superfamily"/>
    <property type="match status" value="1"/>
</dbReference>
<dbReference type="SUPFAM" id="SSF56601">
    <property type="entry name" value="beta-lactamase/transpeptidase-like"/>
    <property type="match status" value="1"/>
</dbReference>
<dbReference type="InterPro" id="IPR012338">
    <property type="entry name" value="Beta-lactam/transpept-like"/>
</dbReference>
<feature type="domain" description="Beta-lactamase-related" evidence="3">
    <location>
        <begin position="24"/>
        <end position="330"/>
    </location>
</feature>
<sequence>MTINNIDLNSFVSESVMDIKFSGVILVKDEKEVIFENAYSYSNRSEEILNTVNTRFGIASGCKLFTAIAISQLVDKGILNYHTLLKDCLDIKFPYFDESISIHHLLTHSSGIPDYFDEDVMDNYEDLWKYRPMYQVKDLKGFLPMFQNKKMMFIPGERFHYNNAGFIILGLIIEQHTGIGFTEYIEKHIFQVCNMNDSGYFSLDHLPKNTALGYIENEQEGTWRTNIYSVPIKGGADGGAFITSPDMMKLWEGLFSYHLLSEKCTKLLLTPHIREKDDEFYGYGIWIRKRKNKIFKFHVMGYDPGVSFHSAFYPDSGIKIVIPSNKDYGPYKITKVIEDKLLFYK</sequence>
<dbReference type="InterPro" id="IPR001466">
    <property type="entry name" value="Beta-lactam-related"/>
</dbReference>
<evidence type="ECO:0000313" key="4">
    <source>
        <dbReference type="EMBL" id="NBI27547.1"/>
    </source>
</evidence>
<dbReference type="InterPro" id="IPR050491">
    <property type="entry name" value="AmpC-like"/>
</dbReference>
<organism evidence="4 5">
    <name type="scientific">Chengkuizengella marina</name>
    <dbReference type="NCBI Taxonomy" id="2507566"/>
    <lineage>
        <taxon>Bacteria</taxon>
        <taxon>Bacillati</taxon>
        <taxon>Bacillota</taxon>
        <taxon>Bacilli</taxon>
        <taxon>Bacillales</taxon>
        <taxon>Paenibacillaceae</taxon>
        <taxon>Chengkuizengella</taxon>
    </lineage>
</organism>
<comment type="caution">
    <text evidence="4">The sequence shown here is derived from an EMBL/GenBank/DDBJ whole genome shotgun (WGS) entry which is preliminary data.</text>
</comment>
<evidence type="ECO:0000313" key="5">
    <source>
        <dbReference type="Proteomes" id="UP000448943"/>
    </source>
</evidence>
<keyword evidence="2" id="KW-0472">Membrane</keyword>
<dbReference type="EMBL" id="SIJB01000004">
    <property type="protein sequence ID" value="NBI27547.1"/>
    <property type="molecule type" value="Genomic_DNA"/>
</dbReference>
<dbReference type="PANTHER" id="PTHR46825">
    <property type="entry name" value="D-ALANYL-D-ALANINE-CARBOXYPEPTIDASE/ENDOPEPTIDASE AMPH"/>
    <property type="match status" value="1"/>
</dbReference>
<keyword evidence="4" id="KW-0378">Hydrolase</keyword>
<dbReference type="AlphaFoldDB" id="A0A6N9PX13"/>
<comment type="subcellular location">
    <subcellularLocation>
        <location evidence="1">Membrane</location>
    </subcellularLocation>
</comment>
<dbReference type="PANTHER" id="PTHR46825:SF11">
    <property type="entry name" value="PENICILLIN-BINDING PROTEIN 4"/>
    <property type="match status" value="1"/>
</dbReference>
<dbReference type="RefSeq" id="WP_160643609.1">
    <property type="nucleotide sequence ID" value="NZ_SIJB01000004.1"/>
</dbReference>
<dbReference type="Proteomes" id="UP000448943">
    <property type="component" value="Unassembled WGS sequence"/>
</dbReference>
<dbReference type="GO" id="GO:0016020">
    <property type="term" value="C:membrane"/>
    <property type="evidence" value="ECO:0007669"/>
    <property type="project" value="UniProtKB-SubCell"/>
</dbReference>
<accession>A0A6N9PX13</accession>
<name>A0A6N9PX13_9BACL</name>
<reference evidence="4 5" key="1">
    <citation type="submission" date="2019-01" db="EMBL/GenBank/DDBJ databases">
        <title>Chengkuizengella sp. nov., isolated from deep-sea sediment of East Pacific Ocean.</title>
        <authorList>
            <person name="Yang J."/>
            <person name="Lai Q."/>
            <person name="Shao Z."/>
        </authorList>
    </citation>
    <scope>NUCLEOTIDE SEQUENCE [LARGE SCALE GENOMIC DNA]</scope>
    <source>
        <strain evidence="4 5">YPA3-1-1</strain>
    </source>
</reference>
<dbReference type="Pfam" id="PF00144">
    <property type="entry name" value="Beta-lactamase"/>
    <property type="match status" value="1"/>
</dbReference>
<keyword evidence="5" id="KW-1185">Reference proteome</keyword>